<name>A0A5C5XY11_9BACT</name>
<keyword evidence="4 7" id="KW-1133">Transmembrane helix</keyword>
<dbReference type="OrthoDB" id="230181at2"/>
<proteinExistence type="inferred from homology"/>
<dbReference type="Proteomes" id="UP000318478">
    <property type="component" value="Unassembled WGS sequence"/>
</dbReference>
<comment type="subcellular location">
    <subcellularLocation>
        <location evidence="1">Cell membrane</location>
        <topology evidence="1">Multi-pass membrane protein</topology>
    </subcellularLocation>
    <subcellularLocation>
        <location evidence="6">Membrane</location>
        <topology evidence="6">Multi-pass membrane protein</topology>
    </subcellularLocation>
</comment>
<evidence type="ECO:0000256" key="1">
    <source>
        <dbReference type="ARBA" id="ARBA00004651"/>
    </source>
</evidence>
<evidence type="ECO:0000313" key="10">
    <source>
        <dbReference type="Proteomes" id="UP000318478"/>
    </source>
</evidence>
<dbReference type="GO" id="GO:0017038">
    <property type="term" value="P:protein import"/>
    <property type="evidence" value="ECO:0007669"/>
    <property type="project" value="TreeGrafter"/>
</dbReference>
<comment type="caution">
    <text evidence="9">The sequence shown here is derived from an EMBL/GenBank/DDBJ whole genome shotgun (WGS) entry which is preliminary data.</text>
</comment>
<sequence length="580" mass="62339">MSRISSAADWLLKLPIIWGALACLSFYVLLAALKNQLLNQYFGVPGGADLGNLIKLAITGMFFIGCTAMVMRLAGLAGQLGVMHRRLIEPKQPGGQQAHDADALLAQLRDQPSYLQGTYMIRRLRQALEQVRRKETAESIEEDLRRLEATEYERMASGYGMTKIIVWAIPILGFLGTVIGITIAIGKLSPDALESSLDAVTAGLSVAFDTTAIALALSLVLTFLMSFVKGREEALLAEVDERAIEDLVGRFQLYGGANDPNAAAVLKMCEQVVRAVETISARQIDLWAEAVSETHSQWASVTTATTDTLKQALVTGLKDGLRDHATGLTVGIESQLQELNRGLTAQTDEFAAGIRDQVQTLAATAAQQSEVLGKSTTDQAEILGRCVAEQSEMLSQTVAQHANQLTQGADGLLGNLRGGLERMAELLVEALNQHGEVLTQAEQELASENRRHLTEVEAALGEAMVLAADRQEKLIGRSETLLTEMQNALVQAAGATVDHQEQLVRQGEVLLKVVESTGQLQQLENALNRNLDTLGRAHNFEETLLSLSAAIQLLSVRVTNNGSGRGSEGHATGGFSGQAA</sequence>
<dbReference type="Pfam" id="PF01618">
    <property type="entry name" value="MotA_ExbB"/>
    <property type="match status" value="1"/>
</dbReference>
<evidence type="ECO:0000256" key="3">
    <source>
        <dbReference type="ARBA" id="ARBA00022692"/>
    </source>
</evidence>
<gene>
    <name evidence="9" type="ORF">Pla123a_45030</name>
</gene>
<evidence type="ECO:0000256" key="2">
    <source>
        <dbReference type="ARBA" id="ARBA00022475"/>
    </source>
</evidence>
<dbReference type="AlphaFoldDB" id="A0A5C5XY11"/>
<feature type="domain" description="MotA/TolQ/ExbB proton channel" evidence="8">
    <location>
        <begin position="124"/>
        <end position="239"/>
    </location>
</feature>
<keyword evidence="10" id="KW-1185">Reference proteome</keyword>
<evidence type="ECO:0000256" key="5">
    <source>
        <dbReference type="ARBA" id="ARBA00023136"/>
    </source>
</evidence>
<evidence type="ECO:0000256" key="7">
    <source>
        <dbReference type="SAM" id="Phobius"/>
    </source>
</evidence>
<dbReference type="InterPro" id="IPR002898">
    <property type="entry name" value="MotA_ExbB_proton_chnl"/>
</dbReference>
<feature type="transmembrane region" description="Helical" evidence="7">
    <location>
        <begin position="206"/>
        <end position="228"/>
    </location>
</feature>
<accession>A0A5C5XY11</accession>
<dbReference type="Gene3D" id="1.20.120.20">
    <property type="entry name" value="Apolipoprotein"/>
    <property type="match status" value="1"/>
</dbReference>
<keyword evidence="5 7" id="KW-0472">Membrane</keyword>
<reference evidence="9 10" key="1">
    <citation type="submission" date="2019-02" db="EMBL/GenBank/DDBJ databases">
        <title>Deep-cultivation of Planctomycetes and their phenomic and genomic characterization uncovers novel biology.</title>
        <authorList>
            <person name="Wiegand S."/>
            <person name="Jogler M."/>
            <person name="Boedeker C."/>
            <person name="Pinto D."/>
            <person name="Vollmers J."/>
            <person name="Rivas-Marin E."/>
            <person name="Kohn T."/>
            <person name="Peeters S.H."/>
            <person name="Heuer A."/>
            <person name="Rast P."/>
            <person name="Oberbeckmann S."/>
            <person name="Bunk B."/>
            <person name="Jeske O."/>
            <person name="Meyerdierks A."/>
            <person name="Storesund J.E."/>
            <person name="Kallscheuer N."/>
            <person name="Luecker S."/>
            <person name="Lage O.M."/>
            <person name="Pohl T."/>
            <person name="Merkel B.J."/>
            <person name="Hornburger P."/>
            <person name="Mueller R.-W."/>
            <person name="Bruemmer F."/>
            <person name="Labrenz M."/>
            <person name="Spormann A.M."/>
            <person name="Op Den Camp H."/>
            <person name="Overmann J."/>
            <person name="Amann R."/>
            <person name="Jetten M.S.M."/>
            <person name="Mascher T."/>
            <person name="Medema M.H."/>
            <person name="Devos D.P."/>
            <person name="Kaster A.-K."/>
            <person name="Ovreas L."/>
            <person name="Rohde M."/>
            <person name="Galperin M.Y."/>
            <person name="Jogler C."/>
        </authorList>
    </citation>
    <scope>NUCLEOTIDE SEQUENCE [LARGE SCALE GENOMIC DNA]</scope>
    <source>
        <strain evidence="9 10">Pla123a</strain>
    </source>
</reference>
<feature type="transmembrane region" description="Helical" evidence="7">
    <location>
        <begin position="164"/>
        <end position="186"/>
    </location>
</feature>
<organism evidence="9 10">
    <name type="scientific">Posidoniimonas polymericola</name>
    <dbReference type="NCBI Taxonomy" id="2528002"/>
    <lineage>
        <taxon>Bacteria</taxon>
        <taxon>Pseudomonadati</taxon>
        <taxon>Planctomycetota</taxon>
        <taxon>Planctomycetia</taxon>
        <taxon>Pirellulales</taxon>
        <taxon>Lacipirellulaceae</taxon>
        <taxon>Posidoniimonas</taxon>
    </lineage>
</organism>
<evidence type="ECO:0000256" key="4">
    <source>
        <dbReference type="ARBA" id="ARBA00022989"/>
    </source>
</evidence>
<keyword evidence="2" id="KW-1003">Cell membrane</keyword>
<dbReference type="PANTHER" id="PTHR30625:SF11">
    <property type="entry name" value="MOTA_TOLQ_EXBB PROTON CHANNEL DOMAIN-CONTAINING PROTEIN"/>
    <property type="match status" value="1"/>
</dbReference>
<feature type="transmembrane region" description="Helical" evidence="7">
    <location>
        <begin position="12"/>
        <end position="33"/>
    </location>
</feature>
<comment type="similarity">
    <text evidence="6">Belongs to the exbB/tolQ family.</text>
</comment>
<protein>
    <submittedName>
        <fullName evidence="9">MotA/TolQ/ExbB proton channel family protein</fullName>
    </submittedName>
</protein>
<dbReference type="InterPro" id="IPR050790">
    <property type="entry name" value="ExbB/TolQ_transport"/>
</dbReference>
<feature type="transmembrane region" description="Helical" evidence="7">
    <location>
        <begin position="53"/>
        <end position="77"/>
    </location>
</feature>
<dbReference type="PANTHER" id="PTHR30625">
    <property type="entry name" value="PROTEIN TOLQ"/>
    <property type="match status" value="1"/>
</dbReference>
<dbReference type="SUPFAM" id="SSF58113">
    <property type="entry name" value="Apolipoprotein A-I"/>
    <property type="match status" value="1"/>
</dbReference>
<dbReference type="GO" id="GO:0005886">
    <property type="term" value="C:plasma membrane"/>
    <property type="evidence" value="ECO:0007669"/>
    <property type="project" value="UniProtKB-SubCell"/>
</dbReference>
<keyword evidence="3 7" id="KW-0812">Transmembrane</keyword>
<evidence type="ECO:0000259" key="8">
    <source>
        <dbReference type="Pfam" id="PF01618"/>
    </source>
</evidence>
<keyword evidence="6" id="KW-0653">Protein transport</keyword>
<evidence type="ECO:0000256" key="6">
    <source>
        <dbReference type="RuleBase" id="RU004057"/>
    </source>
</evidence>
<keyword evidence="6" id="KW-0813">Transport</keyword>
<evidence type="ECO:0000313" key="9">
    <source>
        <dbReference type="EMBL" id="TWT66805.1"/>
    </source>
</evidence>
<dbReference type="RefSeq" id="WP_146591154.1">
    <property type="nucleotide sequence ID" value="NZ_SJPO01000014.1"/>
</dbReference>
<dbReference type="EMBL" id="SJPO01000014">
    <property type="protein sequence ID" value="TWT66805.1"/>
    <property type="molecule type" value="Genomic_DNA"/>
</dbReference>